<name>A0A6C0J654_9ZZZZ</name>
<feature type="domain" description="Mitochondrial resolvase Ydc2 catalytic" evidence="1">
    <location>
        <begin position="3"/>
        <end position="174"/>
    </location>
</feature>
<sequence length="290" mass="33952">MIVLSWDVGILNLAFCLIDYNTETKQWKILDWNLINLTNRNQIKCFQCGCKPALYQETNNNRIYTCKNHKKNVNCTPPTFEDVCIKIKAGTLCSFTSKKKCDKMIQYLFKNEYNYCNNHAKSEYKKLTNSYQLKEFKKKSVKSMDLEIIRLKLIRELDSRPNLLQADIVLIENQPTLKNPRMKAISSTVYDFYLIRGIIDKDRTNSTIEKVKYMCPSNKLKLADDGDSQQLVKLKGDEAKTYKLTKSLGIKYCMEMIKNFPEWTDLINSFKKKDDLADAFLQGMYHIMLK</sequence>
<dbReference type="InterPro" id="IPR012337">
    <property type="entry name" value="RNaseH-like_sf"/>
</dbReference>
<dbReference type="InterPro" id="IPR036397">
    <property type="entry name" value="RNaseH_sf"/>
</dbReference>
<evidence type="ECO:0000313" key="2">
    <source>
        <dbReference type="EMBL" id="QHU00097.1"/>
    </source>
</evidence>
<organism evidence="2">
    <name type="scientific">viral metagenome</name>
    <dbReference type="NCBI Taxonomy" id="1070528"/>
    <lineage>
        <taxon>unclassified sequences</taxon>
        <taxon>metagenomes</taxon>
        <taxon>organismal metagenomes</taxon>
    </lineage>
</organism>
<dbReference type="EMBL" id="MN740323">
    <property type="protein sequence ID" value="QHU00097.1"/>
    <property type="molecule type" value="Genomic_DNA"/>
</dbReference>
<proteinExistence type="predicted"/>
<dbReference type="InterPro" id="IPR015242">
    <property type="entry name" value="Ydc2_cat"/>
</dbReference>
<protein>
    <recommendedName>
        <fullName evidence="1">Mitochondrial resolvase Ydc2 catalytic domain-containing protein</fullName>
    </recommendedName>
</protein>
<evidence type="ECO:0000259" key="1">
    <source>
        <dbReference type="Pfam" id="PF09159"/>
    </source>
</evidence>
<dbReference type="Gene3D" id="3.30.420.10">
    <property type="entry name" value="Ribonuclease H-like superfamily/Ribonuclease H"/>
    <property type="match status" value="1"/>
</dbReference>
<accession>A0A6C0J654</accession>
<dbReference type="AlphaFoldDB" id="A0A6C0J654"/>
<dbReference type="GO" id="GO:0003676">
    <property type="term" value="F:nucleic acid binding"/>
    <property type="evidence" value="ECO:0007669"/>
    <property type="project" value="InterPro"/>
</dbReference>
<reference evidence="2" key="1">
    <citation type="journal article" date="2020" name="Nature">
        <title>Giant virus diversity and host interactions through global metagenomics.</title>
        <authorList>
            <person name="Schulz F."/>
            <person name="Roux S."/>
            <person name="Paez-Espino D."/>
            <person name="Jungbluth S."/>
            <person name="Walsh D.A."/>
            <person name="Denef V.J."/>
            <person name="McMahon K.D."/>
            <person name="Konstantinidis K.T."/>
            <person name="Eloe-Fadrosh E.A."/>
            <person name="Kyrpides N.C."/>
            <person name="Woyke T."/>
        </authorList>
    </citation>
    <scope>NUCLEOTIDE SEQUENCE</scope>
    <source>
        <strain evidence="2">GVMAG-M-3300025860-12</strain>
    </source>
</reference>
<dbReference type="Pfam" id="PF09159">
    <property type="entry name" value="Ydc2-catalyt"/>
    <property type="match status" value="1"/>
</dbReference>
<dbReference type="SUPFAM" id="SSF53098">
    <property type="entry name" value="Ribonuclease H-like"/>
    <property type="match status" value="1"/>
</dbReference>